<dbReference type="EMBL" id="JBHUIT010000008">
    <property type="protein sequence ID" value="MFD2256380.1"/>
    <property type="molecule type" value="Genomic_DNA"/>
</dbReference>
<comment type="caution">
    <text evidence="2">The sequence shown here is derived from an EMBL/GenBank/DDBJ whole genome shotgun (WGS) entry which is preliminary data.</text>
</comment>
<keyword evidence="3" id="KW-1185">Reference proteome</keyword>
<dbReference type="Proteomes" id="UP001597375">
    <property type="component" value="Unassembled WGS sequence"/>
</dbReference>
<name>A0ABW5D717_9BACT</name>
<keyword evidence="1" id="KW-0812">Transmembrane</keyword>
<feature type="transmembrane region" description="Helical" evidence="1">
    <location>
        <begin position="188"/>
        <end position="207"/>
    </location>
</feature>
<feature type="transmembrane region" description="Helical" evidence="1">
    <location>
        <begin position="130"/>
        <end position="152"/>
    </location>
</feature>
<feature type="transmembrane region" description="Helical" evidence="1">
    <location>
        <begin position="34"/>
        <end position="56"/>
    </location>
</feature>
<feature type="transmembrane region" description="Helical" evidence="1">
    <location>
        <begin position="9"/>
        <end position="28"/>
    </location>
</feature>
<organism evidence="2 3">
    <name type="scientific">Luteolibacter algae</name>
    <dbReference type="NCBI Taxonomy" id="454151"/>
    <lineage>
        <taxon>Bacteria</taxon>
        <taxon>Pseudomonadati</taxon>
        <taxon>Verrucomicrobiota</taxon>
        <taxon>Verrucomicrobiia</taxon>
        <taxon>Verrucomicrobiales</taxon>
        <taxon>Verrucomicrobiaceae</taxon>
        <taxon>Luteolibacter</taxon>
    </lineage>
</organism>
<accession>A0ABW5D717</accession>
<feature type="transmembrane region" description="Helical" evidence="1">
    <location>
        <begin position="98"/>
        <end position="118"/>
    </location>
</feature>
<dbReference type="RefSeq" id="WP_386819564.1">
    <property type="nucleotide sequence ID" value="NZ_JBHUIT010000008.1"/>
</dbReference>
<sequence length="210" mass="22460">MIFVTAHKVILKRAALVSGLAALGLTVLNFPLSVYAYLLVGGILVLGFFALALFSGKEDNEISYAKHSLAGVAFAYGTALMAHVYLPNLGIRELLFSREFICFSLLCIITSTATEIWAHGSNASGQSTSVLDEITISLPLTLLGAAALISAVQNETMAARPFFYAILTGAALLQVLNRTRSRFGITTVKLLSAVCLLVPGLIFQAYLRSQ</sequence>
<feature type="transmembrane region" description="Helical" evidence="1">
    <location>
        <begin position="158"/>
        <end position="176"/>
    </location>
</feature>
<evidence type="ECO:0000313" key="2">
    <source>
        <dbReference type="EMBL" id="MFD2256380.1"/>
    </source>
</evidence>
<proteinExistence type="predicted"/>
<evidence type="ECO:0000256" key="1">
    <source>
        <dbReference type="SAM" id="Phobius"/>
    </source>
</evidence>
<keyword evidence="1" id="KW-1133">Transmembrane helix</keyword>
<feature type="transmembrane region" description="Helical" evidence="1">
    <location>
        <begin position="68"/>
        <end position="86"/>
    </location>
</feature>
<protein>
    <submittedName>
        <fullName evidence="2">Uncharacterized protein</fullName>
    </submittedName>
</protein>
<keyword evidence="1" id="KW-0472">Membrane</keyword>
<reference evidence="3" key="1">
    <citation type="journal article" date="2019" name="Int. J. Syst. Evol. Microbiol.">
        <title>The Global Catalogue of Microorganisms (GCM) 10K type strain sequencing project: providing services to taxonomists for standard genome sequencing and annotation.</title>
        <authorList>
            <consortium name="The Broad Institute Genomics Platform"/>
            <consortium name="The Broad Institute Genome Sequencing Center for Infectious Disease"/>
            <person name="Wu L."/>
            <person name="Ma J."/>
        </authorList>
    </citation>
    <scope>NUCLEOTIDE SEQUENCE [LARGE SCALE GENOMIC DNA]</scope>
    <source>
        <strain evidence="3">CGMCC 4.7106</strain>
    </source>
</reference>
<gene>
    <name evidence="2" type="ORF">ACFSSA_06820</name>
</gene>
<evidence type="ECO:0000313" key="3">
    <source>
        <dbReference type="Proteomes" id="UP001597375"/>
    </source>
</evidence>